<evidence type="ECO:0000313" key="2">
    <source>
        <dbReference type="Proteomes" id="UP000762676"/>
    </source>
</evidence>
<dbReference type="Proteomes" id="UP000762676">
    <property type="component" value="Unassembled WGS sequence"/>
</dbReference>
<keyword evidence="1" id="KW-0378">Hydrolase</keyword>
<dbReference type="AlphaFoldDB" id="A0AAV4IDE1"/>
<organism evidence="1 2">
    <name type="scientific">Elysia marginata</name>
    <dbReference type="NCBI Taxonomy" id="1093978"/>
    <lineage>
        <taxon>Eukaryota</taxon>
        <taxon>Metazoa</taxon>
        <taxon>Spiralia</taxon>
        <taxon>Lophotrochozoa</taxon>
        <taxon>Mollusca</taxon>
        <taxon>Gastropoda</taxon>
        <taxon>Heterobranchia</taxon>
        <taxon>Euthyneura</taxon>
        <taxon>Panpulmonata</taxon>
        <taxon>Sacoglossa</taxon>
        <taxon>Placobranchoidea</taxon>
        <taxon>Plakobranchidae</taxon>
        <taxon>Elysia</taxon>
    </lineage>
</organism>
<keyword evidence="2" id="KW-1185">Reference proteome</keyword>
<evidence type="ECO:0000313" key="1">
    <source>
        <dbReference type="EMBL" id="GFS07537.1"/>
    </source>
</evidence>
<dbReference type="EMBL" id="BMAT01013207">
    <property type="protein sequence ID" value="GFS07537.1"/>
    <property type="molecule type" value="Genomic_DNA"/>
</dbReference>
<keyword evidence="1" id="KW-0067">ATP-binding</keyword>
<gene>
    <name evidence="1" type="ORF">ElyMa_006571800</name>
</gene>
<name>A0AAV4IDE1_9GAST</name>
<proteinExistence type="predicted"/>
<accession>A0AAV4IDE1</accession>
<protein>
    <submittedName>
        <fullName evidence="1">PIF1 helicase</fullName>
    </submittedName>
</protein>
<sequence>MLLHHKPGATRFTDLQTVDGINYDSFQECCHKVSLLDDDAEEDAAMMEATTIRFGPQLRLAFATFLIYCRPADPLGFWERHKLELCRDFMMRNQVSDLNHYIENQAPKKYIAIWGTNCLIGWGLATSFASCATWIKDGHCGSNTESFISLAVCDQIKTDTKGEGKTARRVVSIADYLLSIGDGRVKQHNEMGNFFIKLPDDITVTNEKELLDFVFGGIEDR</sequence>
<keyword evidence="1" id="KW-0347">Helicase</keyword>
<dbReference type="GO" id="GO:0004386">
    <property type="term" value="F:helicase activity"/>
    <property type="evidence" value="ECO:0007669"/>
    <property type="project" value="UniProtKB-KW"/>
</dbReference>
<keyword evidence="1" id="KW-0547">Nucleotide-binding</keyword>
<comment type="caution">
    <text evidence="1">The sequence shown here is derived from an EMBL/GenBank/DDBJ whole genome shotgun (WGS) entry which is preliminary data.</text>
</comment>
<reference evidence="1 2" key="1">
    <citation type="journal article" date="2021" name="Elife">
        <title>Chloroplast acquisition without the gene transfer in kleptoplastic sea slugs, Plakobranchus ocellatus.</title>
        <authorList>
            <person name="Maeda T."/>
            <person name="Takahashi S."/>
            <person name="Yoshida T."/>
            <person name="Shimamura S."/>
            <person name="Takaki Y."/>
            <person name="Nagai Y."/>
            <person name="Toyoda A."/>
            <person name="Suzuki Y."/>
            <person name="Arimoto A."/>
            <person name="Ishii H."/>
            <person name="Satoh N."/>
            <person name="Nishiyama T."/>
            <person name="Hasebe M."/>
            <person name="Maruyama T."/>
            <person name="Minagawa J."/>
            <person name="Obokata J."/>
            <person name="Shigenobu S."/>
        </authorList>
    </citation>
    <scope>NUCLEOTIDE SEQUENCE [LARGE SCALE GENOMIC DNA]</scope>
</reference>